<evidence type="ECO:0000259" key="1">
    <source>
        <dbReference type="Pfam" id="PF01106"/>
    </source>
</evidence>
<dbReference type="GO" id="GO:0016226">
    <property type="term" value="P:iron-sulfur cluster assembly"/>
    <property type="evidence" value="ECO:0007669"/>
    <property type="project" value="InterPro"/>
</dbReference>
<dbReference type="EMBL" id="VMFD01000039">
    <property type="protein sequence ID" value="TSC65511.1"/>
    <property type="molecule type" value="Genomic_DNA"/>
</dbReference>
<gene>
    <name evidence="2" type="ORF">CEO22_451</name>
</gene>
<comment type="caution">
    <text evidence="2">The sequence shown here is derived from an EMBL/GenBank/DDBJ whole genome shotgun (WGS) entry which is preliminary data.</text>
</comment>
<dbReference type="Pfam" id="PF01106">
    <property type="entry name" value="NifU"/>
    <property type="match status" value="1"/>
</dbReference>
<accession>A0A554JB62</accession>
<evidence type="ECO:0000313" key="3">
    <source>
        <dbReference type="Proteomes" id="UP000316253"/>
    </source>
</evidence>
<feature type="domain" description="NIF system FeS cluster assembly NifU C-terminal" evidence="1">
    <location>
        <begin position="18"/>
        <end position="76"/>
    </location>
</feature>
<proteinExistence type="predicted"/>
<protein>
    <submittedName>
        <fullName evidence="2">Nitrogen-fixing NifU-like</fullName>
    </submittedName>
</protein>
<dbReference type="Gene3D" id="3.30.300.130">
    <property type="entry name" value="Fe-S cluster assembly (FSCA)"/>
    <property type="match status" value="1"/>
</dbReference>
<dbReference type="GO" id="GO:0005506">
    <property type="term" value="F:iron ion binding"/>
    <property type="evidence" value="ECO:0007669"/>
    <property type="project" value="InterPro"/>
</dbReference>
<dbReference type="Proteomes" id="UP000316253">
    <property type="component" value="Unassembled WGS sequence"/>
</dbReference>
<name>A0A554JB62_9BACT</name>
<dbReference type="InterPro" id="IPR001075">
    <property type="entry name" value="NIF_FeS_clus_asmbl_NifU_C"/>
</dbReference>
<dbReference type="InterPro" id="IPR034904">
    <property type="entry name" value="FSCA_dom_sf"/>
</dbReference>
<sequence length="83" mass="9052">MLETKRQELIQAAFDKAMARYAPTLNAHGGGAELVSIDPSGVTLRVLGACNGCAMSAFTFQLGIEKMLRDAEPELIKEVRYVH</sequence>
<dbReference type="AlphaFoldDB" id="A0A554JB62"/>
<dbReference type="SUPFAM" id="SSF117916">
    <property type="entry name" value="Fe-S cluster assembly (FSCA) domain-like"/>
    <property type="match status" value="1"/>
</dbReference>
<dbReference type="PANTHER" id="PTHR11178">
    <property type="entry name" value="IRON-SULFUR CLUSTER SCAFFOLD PROTEIN NFU-RELATED"/>
    <property type="match status" value="1"/>
</dbReference>
<reference evidence="2 3" key="1">
    <citation type="submission" date="2017-08" db="EMBL/GenBank/DDBJ databases">
        <title>Mechanisms for carbon and nitrogen cycling indicate functional differentiation within the Candidate Phyla Radiation.</title>
        <authorList>
            <person name="Danczak R.E."/>
            <person name="Johnston M.D."/>
            <person name="Kenah C."/>
            <person name="Slattery M."/>
            <person name="Wrighton K.C."/>
            <person name="Wilkins M.J."/>
        </authorList>
    </citation>
    <scope>NUCLEOTIDE SEQUENCE [LARGE SCALE GENOMIC DNA]</scope>
    <source>
        <strain evidence="2">Gr01-1014_85</strain>
    </source>
</reference>
<evidence type="ECO:0000313" key="2">
    <source>
        <dbReference type="EMBL" id="TSC65511.1"/>
    </source>
</evidence>
<dbReference type="GO" id="GO:0051536">
    <property type="term" value="F:iron-sulfur cluster binding"/>
    <property type="evidence" value="ECO:0007669"/>
    <property type="project" value="InterPro"/>
</dbReference>
<organism evidence="2 3">
    <name type="scientific">Candidatus Berkelbacteria bacterium Gr01-1014_85</name>
    <dbReference type="NCBI Taxonomy" id="2017150"/>
    <lineage>
        <taxon>Bacteria</taxon>
        <taxon>Candidatus Berkelbacteria</taxon>
    </lineage>
</organism>